<organism evidence="12 13">
    <name type="scientific">Microbulbifer spongiae</name>
    <dbReference type="NCBI Taxonomy" id="2944933"/>
    <lineage>
        <taxon>Bacteria</taxon>
        <taxon>Pseudomonadati</taxon>
        <taxon>Pseudomonadota</taxon>
        <taxon>Gammaproteobacteria</taxon>
        <taxon>Cellvibrionales</taxon>
        <taxon>Microbulbiferaceae</taxon>
        <taxon>Microbulbifer</taxon>
    </lineage>
</organism>
<evidence type="ECO:0000256" key="1">
    <source>
        <dbReference type="ARBA" id="ARBA00004377"/>
    </source>
</evidence>
<evidence type="ECO:0000256" key="3">
    <source>
        <dbReference type="ARBA" id="ARBA00022448"/>
    </source>
</evidence>
<evidence type="ECO:0000256" key="5">
    <source>
        <dbReference type="ARBA" id="ARBA00022519"/>
    </source>
</evidence>
<dbReference type="InterPro" id="IPR023229">
    <property type="entry name" value="T2SS_M_periplasmic_sf"/>
</dbReference>
<evidence type="ECO:0000256" key="9">
    <source>
        <dbReference type="ARBA" id="ARBA00023136"/>
    </source>
</evidence>
<dbReference type="SUPFAM" id="SSF103054">
    <property type="entry name" value="General secretion pathway protein M, EpsM"/>
    <property type="match status" value="1"/>
</dbReference>
<name>A0ABY9EGE4_9GAMM</name>
<keyword evidence="9 10" id="KW-0472">Membrane</keyword>
<evidence type="ECO:0000256" key="4">
    <source>
        <dbReference type="ARBA" id="ARBA00022475"/>
    </source>
</evidence>
<keyword evidence="13" id="KW-1185">Reference proteome</keyword>
<evidence type="ECO:0000313" key="12">
    <source>
        <dbReference type="EMBL" id="WKD51168.1"/>
    </source>
</evidence>
<keyword evidence="5 10" id="KW-0997">Cell inner membrane</keyword>
<dbReference type="RefSeq" id="WP_301418179.1">
    <property type="nucleotide sequence ID" value="NZ_CP098023.1"/>
</dbReference>
<comment type="function">
    <text evidence="10">Inner membrane component of the type II secretion system required for the energy-dependent secretion of extracellular factors such as proteases and toxins from the periplasm.</text>
</comment>
<dbReference type="InterPro" id="IPR007690">
    <property type="entry name" value="T2SS_GspM"/>
</dbReference>
<comment type="subcellular location">
    <subcellularLocation>
        <location evidence="1">Cell inner membrane</location>
        <topology evidence="1">Single-pass membrane protein</topology>
    </subcellularLocation>
</comment>
<keyword evidence="4 10" id="KW-1003">Cell membrane</keyword>
<feature type="transmembrane region" description="Helical" evidence="11">
    <location>
        <begin position="21"/>
        <end position="41"/>
    </location>
</feature>
<dbReference type="Gene3D" id="3.30.1360.100">
    <property type="entry name" value="General secretion pathway protein M, EpsM"/>
    <property type="match status" value="1"/>
</dbReference>
<evidence type="ECO:0000313" key="13">
    <source>
        <dbReference type="Proteomes" id="UP001321520"/>
    </source>
</evidence>
<evidence type="ECO:0000256" key="11">
    <source>
        <dbReference type="SAM" id="Phobius"/>
    </source>
</evidence>
<accession>A0ABY9EGE4</accession>
<dbReference type="Pfam" id="PF04612">
    <property type="entry name" value="T2SSM"/>
    <property type="match status" value="1"/>
</dbReference>
<dbReference type="Proteomes" id="UP001321520">
    <property type="component" value="Chromosome"/>
</dbReference>
<evidence type="ECO:0000256" key="6">
    <source>
        <dbReference type="ARBA" id="ARBA00022692"/>
    </source>
</evidence>
<protein>
    <recommendedName>
        <fullName evidence="10">Type II secretion system protein M</fullName>
        <shortName evidence="10">T2SS protein M</shortName>
    </recommendedName>
    <alternativeName>
        <fullName evidence="10">General secretion pathway protein M</fullName>
    </alternativeName>
</protein>
<dbReference type="EMBL" id="CP098023">
    <property type="protein sequence ID" value="WKD51168.1"/>
    <property type="molecule type" value="Genomic_DNA"/>
</dbReference>
<evidence type="ECO:0000256" key="2">
    <source>
        <dbReference type="ARBA" id="ARBA00010637"/>
    </source>
</evidence>
<evidence type="ECO:0000256" key="10">
    <source>
        <dbReference type="PIRNR" id="PIRNR006291"/>
    </source>
</evidence>
<keyword evidence="3 10" id="KW-0813">Transport</keyword>
<gene>
    <name evidence="12" type="ORF">M8T91_07070</name>
</gene>
<comment type="similarity">
    <text evidence="2 10">Belongs to the GSP M family.</text>
</comment>
<keyword evidence="8 11" id="KW-1133">Transmembrane helix</keyword>
<evidence type="ECO:0000256" key="7">
    <source>
        <dbReference type="ARBA" id="ARBA00022927"/>
    </source>
</evidence>
<reference evidence="12 13" key="1">
    <citation type="submission" date="2022-05" db="EMBL/GenBank/DDBJ databases">
        <title>Microbulbifer sp. nov., isolated from sponge.</title>
        <authorList>
            <person name="Gao L."/>
        </authorList>
    </citation>
    <scope>NUCLEOTIDE SEQUENCE [LARGE SCALE GENOMIC DNA]</scope>
    <source>
        <strain evidence="12 13">MI-G</strain>
    </source>
</reference>
<evidence type="ECO:0000256" key="8">
    <source>
        <dbReference type="ARBA" id="ARBA00022989"/>
    </source>
</evidence>
<dbReference type="PIRSF" id="PIRSF006291">
    <property type="entry name" value="GspM"/>
    <property type="match status" value="1"/>
</dbReference>
<keyword evidence="7 10" id="KW-0653">Protein transport</keyword>
<sequence length="163" mass="18648">MKEQIQQWQQKWRALSPSDQRALSILGFFAGTLFIVFGLFAPAKGFFDEARVRAQESRELVRWMQSQRPVLERIKPAGTGIGTRASGTLLQRVTGAAKQHQVTIKRFEPEGDNRIRLWIEEARYQDLQPWLNQLIQAQLTVRTINMDALPEQGMVSARLTVEG</sequence>
<proteinExistence type="inferred from homology"/>
<keyword evidence="6 11" id="KW-0812">Transmembrane</keyword>